<dbReference type="GO" id="GO:0004518">
    <property type="term" value="F:nuclease activity"/>
    <property type="evidence" value="ECO:0007669"/>
    <property type="project" value="UniProtKB-KW"/>
</dbReference>
<evidence type="ECO:0000256" key="5">
    <source>
        <dbReference type="HAMAP-Rule" id="MF_00651"/>
    </source>
</evidence>
<keyword evidence="2 5" id="KW-0690">Ribosome biogenesis</keyword>
<dbReference type="PANTHER" id="PTHR33317">
    <property type="entry name" value="POLYNUCLEOTIDYL TRANSFERASE, RIBONUCLEASE H-LIKE SUPERFAMILY PROTEIN"/>
    <property type="match status" value="1"/>
</dbReference>
<reference evidence="7" key="1">
    <citation type="submission" date="2020-10" db="EMBL/GenBank/DDBJ databases">
        <authorList>
            <person name="Gilroy R."/>
        </authorList>
    </citation>
    <scope>NUCLEOTIDE SEQUENCE</scope>
    <source>
        <strain evidence="7">ChiW25-3613</strain>
    </source>
</reference>
<dbReference type="PANTHER" id="PTHR33317:SF4">
    <property type="entry name" value="POLYNUCLEOTIDYL TRANSFERASE, RIBONUCLEASE H-LIKE SUPERFAMILY PROTEIN"/>
    <property type="match status" value="1"/>
</dbReference>
<dbReference type="EC" id="3.1.-.-" evidence="5"/>
<dbReference type="Proteomes" id="UP000824179">
    <property type="component" value="Unassembled WGS sequence"/>
</dbReference>
<dbReference type="GO" id="GO:0000967">
    <property type="term" value="P:rRNA 5'-end processing"/>
    <property type="evidence" value="ECO:0007669"/>
    <property type="project" value="UniProtKB-UniRule"/>
</dbReference>
<protein>
    <recommendedName>
        <fullName evidence="5">Putative pre-16S rRNA nuclease</fullName>
        <ecNumber evidence="5">3.1.-.-</ecNumber>
    </recommendedName>
</protein>
<comment type="similarity">
    <text evidence="5">Belongs to the YqgF HJR family.</text>
</comment>
<dbReference type="HAMAP" id="MF_00651">
    <property type="entry name" value="Nuclease_YqgF"/>
    <property type="match status" value="1"/>
</dbReference>
<evidence type="ECO:0000256" key="1">
    <source>
        <dbReference type="ARBA" id="ARBA00022490"/>
    </source>
</evidence>
<dbReference type="GO" id="GO:0005829">
    <property type="term" value="C:cytosol"/>
    <property type="evidence" value="ECO:0007669"/>
    <property type="project" value="TreeGrafter"/>
</dbReference>
<evidence type="ECO:0000256" key="4">
    <source>
        <dbReference type="ARBA" id="ARBA00022801"/>
    </source>
</evidence>
<dbReference type="EMBL" id="DVHB01000070">
    <property type="protein sequence ID" value="HIR39523.1"/>
    <property type="molecule type" value="Genomic_DNA"/>
</dbReference>
<evidence type="ECO:0000313" key="7">
    <source>
        <dbReference type="EMBL" id="HIR39523.1"/>
    </source>
</evidence>
<evidence type="ECO:0000256" key="3">
    <source>
        <dbReference type="ARBA" id="ARBA00022722"/>
    </source>
</evidence>
<comment type="function">
    <text evidence="5">Could be a nuclease involved in processing of the 5'-end of pre-16S rRNA.</text>
</comment>
<evidence type="ECO:0000256" key="2">
    <source>
        <dbReference type="ARBA" id="ARBA00022517"/>
    </source>
</evidence>
<comment type="subcellular location">
    <subcellularLocation>
        <location evidence="5">Cytoplasm</location>
    </subcellularLocation>
</comment>
<dbReference type="InterPro" id="IPR005227">
    <property type="entry name" value="YqgF"/>
</dbReference>
<dbReference type="AlphaFoldDB" id="A0A9D1AFT5"/>
<dbReference type="InterPro" id="IPR006641">
    <property type="entry name" value="YqgF/RNaseH-like_dom"/>
</dbReference>
<name>A0A9D1AFT5_9FIRM</name>
<dbReference type="Gene3D" id="3.30.420.140">
    <property type="entry name" value="YqgF/RNase H-like domain"/>
    <property type="match status" value="1"/>
</dbReference>
<gene>
    <name evidence="7" type="primary">ruvX</name>
    <name evidence="7" type="ORF">IAB90_03980</name>
</gene>
<evidence type="ECO:0000313" key="8">
    <source>
        <dbReference type="Proteomes" id="UP000824179"/>
    </source>
</evidence>
<dbReference type="GO" id="GO:0016788">
    <property type="term" value="F:hydrolase activity, acting on ester bonds"/>
    <property type="evidence" value="ECO:0007669"/>
    <property type="project" value="UniProtKB-UniRule"/>
</dbReference>
<dbReference type="Pfam" id="PF03652">
    <property type="entry name" value="RuvX"/>
    <property type="match status" value="1"/>
</dbReference>
<dbReference type="InterPro" id="IPR012337">
    <property type="entry name" value="RNaseH-like_sf"/>
</dbReference>
<dbReference type="InterPro" id="IPR037027">
    <property type="entry name" value="YqgF/RNaseH-like_dom_sf"/>
</dbReference>
<dbReference type="NCBIfam" id="TIGR00250">
    <property type="entry name" value="RNAse_H_YqgF"/>
    <property type="match status" value="1"/>
</dbReference>
<keyword evidence="1 5" id="KW-0963">Cytoplasm</keyword>
<keyword evidence="4 5" id="KW-0378">Hydrolase</keyword>
<comment type="caution">
    <text evidence="7">The sequence shown here is derived from an EMBL/GenBank/DDBJ whole genome shotgun (WGS) entry which is preliminary data.</text>
</comment>
<dbReference type="CDD" id="cd16964">
    <property type="entry name" value="YqgF"/>
    <property type="match status" value="1"/>
</dbReference>
<accession>A0A9D1AFT5</accession>
<evidence type="ECO:0000259" key="6">
    <source>
        <dbReference type="SMART" id="SM00732"/>
    </source>
</evidence>
<sequence>MARYIAFDIGDRRIGVAVSDPFNSYALPSQTYVRTGFQRDIAALSAIIKEKGATHIVCGLPVNADGTPSEQTEKTERFIRALEEATGAEVVREDERYTSIIAHEQLHESGRRAKEHKKYVDALAAASILDGYLSKLKKQGENS</sequence>
<feature type="domain" description="YqgF/RNase H-like" evidence="6">
    <location>
        <begin position="2"/>
        <end position="102"/>
    </location>
</feature>
<reference evidence="7" key="2">
    <citation type="journal article" date="2021" name="PeerJ">
        <title>Extensive microbial diversity within the chicken gut microbiome revealed by metagenomics and culture.</title>
        <authorList>
            <person name="Gilroy R."/>
            <person name="Ravi A."/>
            <person name="Getino M."/>
            <person name="Pursley I."/>
            <person name="Horton D.L."/>
            <person name="Alikhan N.F."/>
            <person name="Baker D."/>
            <person name="Gharbi K."/>
            <person name="Hall N."/>
            <person name="Watson M."/>
            <person name="Adriaenssens E.M."/>
            <person name="Foster-Nyarko E."/>
            <person name="Jarju S."/>
            <person name="Secka A."/>
            <person name="Antonio M."/>
            <person name="Oren A."/>
            <person name="Chaudhuri R.R."/>
            <person name="La Ragione R."/>
            <person name="Hildebrand F."/>
            <person name="Pallen M.J."/>
        </authorList>
    </citation>
    <scope>NUCLEOTIDE SEQUENCE</scope>
    <source>
        <strain evidence="7">ChiW25-3613</strain>
    </source>
</reference>
<keyword evidence="3 5" id="KW-0540">Nuclease</keyword>
<dbReference type="SUPFAM" id="SSF53098">
    <property type="entry name" value="Ribonuclease H-like"/>
    <property type="match status" value="1"/>
</dbReference>
<organism evidence="7 8">
    <name type="scientific">Candidatus Coproplasma stercoripullorum</name>
    <dbReference type="NCBI Taxonomy" id="2840751"/>
    <lineage>
        <taxon>Bacteria</taxon>
        <taxon>Bacillati</taxon>
        <taxon>Bacillota</taxon>
        <taxon>Clostridia</taxon>
        <taxon>Eubacteriales</taxon>
        <taxon>Candidatus Coproplasma</taxon>
    </lineage>
</organism>
<dbReference type="SMART" id="SM00732">
    <property type="entry name" value="YqgFc"/>
    <property type="match status" value="1"/>
</dbReference>
<proteinExistence type="inferred from homology"/>